<dbReference type="Proteomes" id="UP000223968">
    <property type="component" value="Unassembled WGS sequence"/>
</dbReference>
<feature type="compositionally biased region" description="Acidic residues" evidence="1">
    <location>
        <begin position="94"/>
        <end position="105"/>
    </location>
</feature>
<keyword evidence="3" id="KW-1185">Reference proteome</keyword>
<evidence type="ECO:0000313" key="2">
    <source>
        <dbReference type="EMBL" id="PGG95617.1"/>
    </source>
</evidence>
<dbReference type="AlphaFoldDB" id="A0A2B7WGG2"/>
<evidence type="ECO:0000256" key="1">
    <source>
        <dbReference type="SAM" id="MobiDB-lite"/>
    </source>
</evidence>
<feature type="region of interest" description="Disordered" evidence="1">
    <location>
        <begin position="82"/>
        <end position="109"/>
    </location>
</feature>
<dbReference type="EMBL" id="PDNB01000325">
    <property type="protein sequence ID" value="PGG95617.1"/>
    <property type="molecule type" value="Genomic_DNA"/>
</dbReference>
<reference evidence="2 3" key="1">
    <citation type="submission" date="2017-10" db="EMBL/GenBank/DDBJ databases">
        <title>Comparative genomics in systemic dimorphic fungi from Ajellomycetaceae.</title>
        <authorList>
            <person name="Munoz J.F."/>
            <person name="Mcewen J.G."/>
            <person name="Clay O.K."/>
            <person name="Cuomo C.A."/>
        </authorList>
    </citation>
    <scope>NUCLEOTIDE SEQUENCE [LARGE SCALE GENOMIC DNA]</scope>
    <source>
        <strain evidence="2 3">UAMH5409</strain>
    </source>
</reference>
<accession>A0A2B7WGG2</accession>
<evidence type="ECO:0000313" key="3">
    <source>
        <dbReference type="Proteomes" id="UP000223968"/>
    </source>
</evidence>
<sequence>MCIFFSHEHYTTCNHRIACHLKYSLRYCAAPNGIPLPDPDRLREPGYRPSRACDMDDWGPSTAEVDGLCPVCVERMEMEAYGEGKGGKKSQGGDDGDESEDEDDGNWGRVGNGWEWDYEDWVRWFDCGHYKFWIRAASLQGAFVVGDGRGEREGGDGDGDGGGEEWEEGIDLDTVVIDEGDFEIAEWWETDWRFSWEGFDKLRVKRRLVRRLCGECEAKRIRGSMVPGRKRRLRRETETERVPGQDGEGQVKGTEREEKMVEDLDLDLWGEDKEEFPSPQIPPIMPFEEYDVEDIGNLMSKLDLAEAGKAGEDGERRTEEKLGRWRLRSRGLLKGWKDWIRLDRRKKG</sequence>
<dbReference type="OrthoDB" id="4187484at2759"/>
<comment type="caution">
    <text evidence="2">The sequence shown here is derived from an EMBL/GenBank/DDBJ whole genome shotgun (WGS) entry which is preliminary data.</text>
</comment>
<protein>
    <submittedName>
        <fullName evidence="2">Uncharacterized protein</fullName>
    </submittedName>
</protein>
<name>A0A2B7WGG2_9EURO</name>
<organism evidence="2 3">
    <name type="scientific">Helicocarpus griseus UAMH5409</name>
    <dbReference type="NCBI Taxonomy" id="1447875"/>
    <lineage>
        <taxon>Eukaryota</taxon>
        <taxon>Fungi</taxon>
        <taxon>Dikarya</taxon>
        <taxon>Ascomycota</taxon>
        <taxon>Pezizomycotina</taxon>
        <taxon>Eurotiomycetes</taxon>
        <taxon>Eurotiomycetidae</taxon>
        <taxon>Onygenales</taxon>
        <taxon>Ajellomycetaceae</taxon>
        <taxon>Helicocarpus</taxon>
    </lineage>
</organism>
<gene>
    <name evidence="2" type="ORF">AJ79_09953</name>
</gene>
<feature type="region of interest" description="Disordered" evidence="1">
    <location>
        <begin position="232"/>
        <end position="257"/>
    </location>
</feature>
<proteinExistence type="predicted"/>